<evidence type="ECO:0000259" key="7">
    <source>
        <dbReference type="PROSITE" id="PS52018"/>
    </source>
</evidence>
<keyword evidence="1 6" id="KW-1277">Toxin-antitoxin system</keyword>
<organism evidence="8 9">
    <name type="scientific">Candidatus Rothia avicola</name>
    <dbReference type="NCBI Taxonomy" id="2840478"/>
    <lineage>
        <taxon>Bacteria</taxon>
        <taxon>Bacillati</taxon>
        <taxon>Actinomycetota</taxon>
        <taxon>Actinomycetes</taxon>
        <taxon>Micrococcales</taxon>
        <taxon>Micrococcaceae</taxon>
        <taxon>Rothia</taxon>
    </lineage>
</organism>
<accession>A0A9D1ZQZ4</accession>
<evidence type="ECO:0000256" key="6">
    <source>
        <dbReference type="PROSITE-ProRule" id="PRU01362"/>
    </source>
</evidence>
<dbReference type="PROSITE" id="PS52018">
    <property type="entry name" value="DART"/>
    <property type="match status" value="1"/>
</dbReference>
<evidence type="ECO:0000256" key="3">
    <source>
        <dbReference type="ARBA" id="ARBA00022679"/>
    </source>
</evidence>
<keyword evidence="3" id="KW-0808">Transferase</keyword>
<dbReference type="GO" id="GO:0003677">
    <property type="term" value="F:DNA binding"/>
    <property type="evidence" value="ECO:0007669"/>
    <property type="project" value="UniProtKB-UniRule"/>
</dbReference>
<comment type="similarity">
    <text evidence="6">Belongs to the DarT ADP-ribosyltransferase family.</text>
</comment>
<evidence type="ECO:0000256" key="2">
    <source>
        <dbReference type="ARBA" id="ARBA00022676"/>
    </source>
</evidence>
<dbReference type="AlphaFoldDB" id="A0A9D1ZQZ4"/>
<evidence type="ECO:0000256" key="4">
    <source>
        <dbReference type="ARBA" id="ARBA00022695"/>
    </source>
</evidence>
<name>A0A9D1ZQZ4_9MICC</name>
<evidence type="ECO:0000313" key="9">
    <source>
        <dbReference type="Proteomes" id="UP000824134"/>
    </source>
</evidence>
<sequence length="236" mass="27330">MGIDWEEILDAEGEYLQSAYDSHVDDHWEEDTTDDTVEEITLTQYSSPIVPTPLNHHQQQPYTPLSYPLPLYYPQYAAPTPGQYATPTSGQYAAPTPGPISYKRPEIEFLHAIKECFYLYHFTHIDNLENILKHGLLPKREIEIKNIENISRDHIRADKLENCSSLSISHPNYKLIYTRKYNSDDNQIHDIVLQFATKKFDELDNKYYFFQSNAAKSIFPKHDLSIYEGVGAAQKL</sequence>
<dbReference type="Proteomes" id="UP000824134">
    <property type="component" value="Unassembled WGS sequence"/>
</dbReference>
<evidence type="ECO:0000256" key="5">
    <source>
        <dbReference type="ARBA" id="ARBA00023125"/>
    </source>
</evidence>
<comment type="caution">
    <text evidence="8">The sequence shown here is derived from an EMBL/GenBank/DDBJ whole genome shotgun (WGS) entry which is preliminary data.</text>
</comment>
<keyword evidence="4" id="KW-0548">Nucleotidyltransferase</keyword>
<evidence type="ECO:0000313" key="8">
    <source>
        <dbReference type="EMBL" id="HIY94527.1"/>
    </source>
</evidence>
<dbReference type="GO" id="GO:0016757">
    <property type="term" value="F:glycosyltransferase activity"/>
    <property type="evidence" value="ECO:0007669"/>
    <property type="project" value="UniProtKB-KW"/>
</dbReference>
<proteinExistence type="inferred from homology"/>
<feature type="non-terminal residue" evidence="8">
    <location>
        <position position="236"/>
    </location>
</feature>
<protein>
    <submittedName>
        <fullName evidence="8">DUF4433 domain-containing protein</fullName>
    </submittedName>
</protein>
<comment type="caution">
    <text evidence="6">Lacks conserved residue(s) required for the propagation of feature annotation.</text>
</comment>
<gene>
    <name evidence="8" type="ORF">H9821_02525</name>
</gene>
<dbReference type="Pfam" id="PF14487">
    <property type="entry name" value="DarT"/>
    <property type="match status" value="1"/>
</dbReference>
<reference evidence="8" key="1">
    <citation type="journal article" date="2021" name="PeerJ">
        <title>Extensive microbial diversity within the chicken gut microbiome revealed by metagenomics and culture.</title>
        <authorList>
            <person name="Gilroy R."/>
            <person name="Ravi A."/>
            <person name="Getino M."/>
            <person name="Pursley I."/>
            <person name="Horton D.L."/>
            <person name="Alikhan N.F."/>
            <person name="Baker D."/>
            <person name="Gharbi K."/>
            <person name="Hall N."/>
            <person name="Watson M."/>
            <person name="Adriaenssens E.M."/>
            <person name="Foster-Nyarko E."/>
            <person name="Jarju S."/>
            <person name="Secka A."/>
            <person name="Antonio M."/>
            <person name="Oren A."/>
            <person name="Chaudhuri R.R."/>
            <person name="La Ragione R."/>
            <person name="Hildebrand F."/>
            <person name="Pallen M.J."/>
        </authorList>
    </citation>
    <scope>NUCLEOTIDE SEQUENCE</scope>
    <source>
        <strain evidence="8">ChiHjej12B11-9195</strain>
    </source>
</reference>
<keyword evidence="5 6" id="KW-0238">DNA-binding</keyword>
<dbReference type="EMBL" id="DXCN01000023">
    <property type="protein sequence ID" value="HIY94527.1"/>
    <property type="molecule type" value="Genomic_DNA"/>
</dbReference>
<feature type="domain" description="DarT" evidence="7">
    <location>
        <begin position="117"/>
        <end position="236"/>
    </location>
</feature>
<dbReference type="GO" id="GO:0016779">
    <property type="term" value="F:nucleotidyltransferase activity"/>
    <property type="evidence" value="ECO:0007669"/>
    <property type="project" value="UniProtKB-KW"/>
</dbReference>
<evidence type="ECO:0000256" key="1">
    <source>
        <dbReference type="ARBA" id="ARBA00022649"/>
    </source>
</evidence>
<dbReference type="InterPro" id="IPR029494">
    <property type="entry name" value="DarT"/>
</dbReference>
<reference evidence="8" key="2">
    <citation type="submission" date="2021-04" db="EMBL/GenBank/DDBJ databases">
        <authorList>
            <person name="Gilroy R."/>
        </authorList>
    </citation>
    <scope>NUCLEOTIDE SEQUENCE</scope>
    <source>
        <strain evidence="8">ChiHjej12B11-9195</strain>
    </source>
</reference>
<keyword evidence="2" id="KW-0328">Glycosyltransferase</keyword>